<evidence type="ECO:0000259" key="8">
    <source>
        <dbReference type="Pfam" id="PF01431"/>
    </source>
</evidence>
<keyword evidence="6" id="KW-0862">Zinc</keyword>
<evidence type="ECO:0000256" key="7">
    <source>
        <dbReference type="ARBA" id="ARBA00023049"/>
    </source>
</evidence>
<dbReference type="InterPro" id="IPR018497">
    <property type="entry name" value="Peptidase_M13_C"/>
</dbReference>
<dbReference type="SUPFAM" id="SSF55486">
    <property type="entry name" value="Metalloproteases ('zincins'), catalytic domain"/>
    <property type="match status" value="2"/>
</dbReference>
<evidence type="ECO:0000256" key="1">
    <source>
        <dbReference type="ARBA" id="ARBA00001947"/>
    </source>
</evidence>
<keyword evidence="7" id="KW-0482">Metalloprotease</keyword>
<evidence type="ECO:0000313" key="10">
    <source>
        <dbReference type="EMBL" id="CAD7633757.1"/>
    </source>
</evidence>
<evidence type="ECO:0000313" key="11">
    <source>
        <dbReference type="Proteomes" id="UP000759131"/>
    </source>
</evidence>
<comment type="cofactor">
    <cofactor evidence="1">
        <name>Zn(2+)</name>
        <dbReference type="ChEBI" id="CHEBI:29105"/>
    </cofactor>
</comment>
<reference evidence="10" key="1">
    <citation type="submission" date="2020-11" db="EMBL/GenBank/DDBJ databases">
        <authorList>
            <person name="Tran Van P."/>
        </authorList>
    </citation>
    <scope>NUCLEOTIDE SEQUENCE</scope>
</reference>
<keyword evidence="3" id="KW-0645">Protease</keyword>
<dbReference type="GO" id="GO:0004222">
    <property type="term" value="F:metalloendopeptidase activity"/>
    <property type="evidence" value="ECO:0007669"/>
    <property type="project" value="InterPro"/>
</dbReference>
<feature type="non-terminal residue" evidence="10">
    <location>
        <position position="1"/>
    </location>
</feature>
<keyword evidence="11" id="KW-1185">Reference proteome</keyword>
<dbReference type="GO" id="GO:0005886">
    <property type="term" value="C:plasma membrane"/>
    <property type="evidence" value="ECO:0007669"/>
    <property type="project" value="TreeGrafter"/>
</dbReference>
<name>A0A7R9Q7D3_9ACAR</name>
<dbReference type="PANTHER" id="PTHR11733:SF224">
    <property type="entry name" value="NEPRILYSIN-2"/>
    <property type="match status" value="1"/>
</dbReference>
<dbReference type="InterPro" id="IPR000718">
    <property type="entry name" value="Peptidase_M13"/>
</dbReference>
<dbReference type="PANTHER" id="PTHR11733">
    <property type="entry name" value="ZINC METALLOPROTEASE FAMILY M13 NEPRILYSIN-RELATED"/>
    <property type="match status" value="1"/>
</dbReference>
<dbReference type="EMBL" id="OC867877">
    <property type="protein sequence ID" value="CAD7633757.1"/>
    <property type="molecule type" value="Genomic_DNA"/>
</dbReference>
<protein>
    <submittedName>
        <fullName evidence="10">Uncharacterized protein</fullName>
    </submittedName>
</protein>
<dbReference type="EMBL" id="CAJPIZ010013302">
    <property type="protein sequence ID" value="CAG2114187.1"/>
    <property type="molecule type" value="Genomic_DNA"/>
</dbReference>
<dbReference type="InterPro" id="IPR024079">
    <property type="entry name" value="MetalloPept_cat_dom_sf"/>
</dbReference>
<organism evidence="10">
    <name type="scientific">Medioppia subpectinata</name>
    <dbReference type="NCBI Taxonomy" id="1979941"/>
    <lineage>
        <taxon>Eukaryota</taxon>
        <taxon>Metazoa</taxon>
        <taxon>Ecdysozoa</taxon>
        <taxon>Arthropoda</taxon>
        <taxon>Chelicerata</taxon>
        <taxon>Arachnida</taxon>
        <taxon>Acari</taxon>
        <taxon>Acariformes</taxon>
        <taxon>Sarcoptiformes</taxon>
        <taxon>Oribatida</taxon>
        <taxon>Brachypylina</taxon>
        <taxon>Oppioidea</taxon>
        <taxon>Oppiidae</taxon>
        <taxon>Medioppia</taxon>
    </lineage>
</organism>
<evidence type="ECO:0000256" key="3">
    <source>
        <dbReference type="ARBA" id="ARBA00022670"/>
    </source>
</evidence>
<dbReference type="CDD" id="cd08662">
    <property type="entry name" value="M13"/>
    <property type="match status" value="1"/>
</dbReference>
<dbReference type="Gene3D" id="3.40.390.10">
    <property type="entry name" value="Collagenase (Catalytic Domain)"/>
    <property type="match status" value="2"/>
</dbReference>
<sequence length="382" mass="43139">MALSTALTLYKEKTNCFIQQYSNFSVKEVAQTLNGINTQGENIADNGGVIQSYRAYQKYVLENGAEPQLPAIDLSPEQLFWVSSAVQYCSKATKQYLTLQVVTDSHSPSRQRVNGVVSNSDEFSKVFNCPSGAPMNPVNKCVICIQLSVRCAHESGQQVCHLALEMFGNVVKEFKRSLIANKWMGNETLVHALQKLDKMRLLVGYPDELLNETYITDYYRTLWTNATDYFGNNVRLSKWYLDLGFGKLRLPVDQYDWKELSGVAVVNAYYHQLKNLVVMPAGILQGVFFNKDRPNYLNYGSIAYVSGHEIIHGFDDGGRQYDSSGNLRNWWDSQTDALYKEKTNCFIQQYSNFSVKEVAQTLNGINTQGENIADNGGVIQSY</sequence>
<keyword evidence="4" id="KW-0479">Metal-binding</keyword>
<proteinExistence type="inferred from homology"/>
<keyword evidence="5" id="KW-0378">Hydrolase</keyword>
<evidence type="ECO:0000256" key="6">
    <source>
        <dbReference type="ARBA" id="ARBA00022833"/>
    </source>
</evidence>
<dbReference type="PRINTS" id="PR00786">
    <property type="entry name" value="NEPRILYSIN"/>
</dbReference>
<dbReference type="Pfam" id="PF01431">
    <property type="entry name" value="Peptidase_M13"/>
    <property type="match status" value="2"/>
</dbReference>
<dbReference type="InterPro" id="IPR008753">
    <property type="entry name" value="Peptidase_M13_N"/>
</dbReference>
<evidence type="ECO:0000256" key="2">
    <source>
        <dbReference type="ARBA" id="ARBA00007357"/>
    </source>
</evidence>
<dbReference type="GO" id="GO:0016485">
    <property type="term" value="P:protein processing"/>
    <property type="evidence" value="ECO:0007669"/>
    <property type="project" value="TreeGrafter"/>
</dbReference>
<accession>A0A7R9Q7D3</accession>
<dbReference type="Pfam" id="PF05649">
    <property type="entry name" value="Peptidase_M13_N"/>
    <property type="match status" value="1"/>
</dbReference>
<dbReference type="PROSITE" id="PS51885">
    <property type="entry name" value="NEPRILYSIN"/>
    <property type="match status" value="2"/>
</dbReference>
<gene>
    <name evidence="10" type="ORF">OSB1V03_LOCUS14153</name>
</gene>
<dbReference type="GO" id="GO:0046872">
    <property type="term" value="F:metal ion binding"/>
    <property type="evidence" value="ECO:0007669"/>
    <property type="project" value="UniProtKB-KW"/>
</dbReference>
<dbReference type="Proteomes" id="UP000759131">
    <property type="component" value="Unassembled WGS sequence"/>
</dbReference>
<evidence type="ECO:0000256" key="5">
    <source>
        <dbReference type="ARBA" id="ARBA00022801"/>
    </source>
</evidence>
<feature type="domain" description="Peptidase M13 C-terminal" evidence="8">
    <location>
        <begin position="267"/>
        <end position="379"/>
    </location>
</feature>
<feature type="domain" description="Peptidase M13 N-terminal" evidence="9">
    <location>
        <begin position="163"/>
        <end position="206"/>
    </location>
</feature>
<feature type="domain" description="Peptidase M13 C-terminal" evidence="8">
    <location>
        <begin position="8"/>
        <end position="141"/>
    </location>
</feature>
<evidence type="ECO:0000256" key="4">
    <source>
        <dbReference type="ARBA" id="ARBA00022723"/>
    </source>
</evidence>
<dbReference type="OrthoDB" id="6475849at2759"/>
<dbReference type="AlphaFoldDB" id="A0A7R9Q7D3"/>
<comment type="similarity">
    <text evidence="2">Belongs to the peptidase M13 family.</text>
</comment>
<evidence type="ECO:0000259" key="9">
    <source>
        <dbReference type="Pfam" id="PF05649"/>
    </source>
</evidence>